<protein>
    <recommendedName>
        <fullName evidence="2">F-box domain-containing protein</fullName>
    </recommendedName>
</protein>
<reference evidence="3" key="2">
    <citation type="submission" date="2020-10" db="EMBL/GenBank/DDBJ databases">
        <authorList>
            <person name="Scholz U."/>
            <person name="Mascher M."/>
            <person name="Fiebig A."/>
        </authorList>
    </citation>
    <scope>NUCLEOTIDE SEQUENCE [LARGE SCALE GENOMIC DNA]</scope>
    <source>
        <strain evidence="3">cv. Morex</strain>
    </source>
</reference>
<feature type="region of interest" description="Disordered" evidence="1">
    <location>
        <begin position="405"/>
        <end position="445"/>
    </location>
</feature>
<evidence type="ECO:0000313" key="4">
    <source>
        <dbReference type="Proteomes" id="UP000011116"/>
    </source>
</evidence>
<dbReference type="Gene3D" id="1.20.1280.50">
    <property type="match status" value="1"/>
</dbReference>
<sequence length="445" mass="49866">MLHTMPPHHAPELKDVEELVEAILIRLPPDEPESLVRASLVCKPWCRLLSDHGFRSRYRAFHKNTAPMLGFFESRFRDAPFISTTKFRPRDPIHCYDHSRVVDCRHGRALLSCYLYKDKRKRYLVVWDPMTGNVRKLPLPRAHCAQIDWTAYAVLCAVDGCNHVSCHLGPFFVVLFTLLVQHEGGGGGGATATVYSSETSTWSSPSYLDLGFFEDELYLPRITTLLTGGALHFLFVRDALAGIVKYDLGTSCLSEVVLQLEIVVDDYNRSPILIAPEEDDGRQGIAYPDEYSLDLSLWWREVGPDLVAAWTQPTVINLKNHLRADRPKALGWVVGSIEGTATIFVTTTTTINWKGDKANLGTYKVDLKLLSSGKLNLSRELSLFLGVNTLFPYFRFYTPPVAQIEKFGDSGESETGSSDEEMEDSEGGTSDEEMEESEDGSSDDQ</sequence>
<evidence type="ECO:0000259" key="2">
    <source>
        <dbReference type="Pfam" id="PF00646"/>
    </source>
</evidence>
<proteinExistence type="predicted"/>
<evidence type="ECO:0000313" key="3">
    <source>
        <dbReference type="EnsemblPlants" id="HORVU.MOREX.r3.1HG0083210.1"/>
    </source>
</evidence>
<dbReference type="InterPro" id="IPR001810">
    <property type="entry name" value="F-box_dom"/>
</dbReference>
<reference evidence="3" key="3">
    <citation type="submission" date="2022-01" db="UniProtKB">
        <authorList>
            <consortium name="EnsemblPlants"/>
        </authorList>
    </citation>
    <scope>IDENTIFICATION</scope>
    <source>
        <strain evidence="3">subsp. vulgare</strain>
    </source>
</reference>
<dbReference type="Proteomes" id="UP000011116">
    <property type="component" value="Chromosome 1H"/>
</dbReference>
<dbReference type="SUPFAM" id="SSF81383">
    <property type="entry name" value="F-box domain"/>
    <property type="match status" value="1"/>
</dbReference>
<dbReference type="PANTHER" id="PTHR32133:SF399">
    <property type="entry name" value="F-BOX DOMAIN-CONTAINING PROTEIN"/>
    <property type="match status" value="1"/>
</dbReference>
<organism evidence="3 4">
    <name type="scientific">Hordeum vulgare subsp. vulgare</name>
    <name type="common">Domesticated barley</name>
    <dbReference type="NCBI Taxonomy" id="112509"/>
    <lineage>
        <taxon>Eukaryota</taxon>
        <taxon>Viridiplantae</taxon>
        <taxon>Streptophyta</taxon>
        <taxon>Embryophyta</taxon>
        <taxon>Tracheophyta</taxon>
        <taxon>Spermatophyta</taxon>
        <taxon>Magnoliopsida</taxon>
        <taxon>Liliopsida</taxon>
        <taxon>Poales</taxon>
        <taxon>Poaceae</taxon>
        <taxon>BOP clade</taxon>
        <taxon>Pooideae</taxon>
        <taxon>Triticodae</taxon>
        <taxon>Triticeae</taxon>
        <taxon>Hordeinae</taxon>
        <taxon>Hordeum</taxon>
    </lineage>
</organism>
<feature type="domain" description="F-box" evidence="2">
    <location>
        <begin position="17"/>
        <end position="55"/>
    </location>
</feature>
<dbReference type="Gramene" id="HORVU.MOREX.r3.1HG0083210.1">
    <property type="protein sequence ID" value="HORVU.MOREX.r3.1HG0083210.1"/>
    <property type="gene ID" value="HORVU.MOREX.r3.1HG0083210"/>
</dbReference>
<dbReference type="AlphaFoldDB" id="A0A8I6WM50"/>
<dbReference type="EnsemblPlants" id="HORVU.MOREX.r3.1HG0083210.1">
    <property type="protein sequence ID" value="HORVU.MOREX.r3.1HG0083210.1"/>
    <property type="gene ID" value="HORVU.MOREX.r3.1HG0083210"/>
</dbReference>
<evidence type="ECO:0000256" key="1">
    <source>
        <dbReference type="SAM" id="MobiDB-lite"/>
    </source>
</evidence>
<accession>A0A8I6WM50</accession>
<dbReference type="InterPro" id="IPR036047">
    <property type="entry name" value="F-box-like_dom_sf"/>
</dbReference>
<dbReference type="Gramene" id="HORVU.MOREX.r2.1HG0068300.1">
    <property type="protein sequence ID" value="HORVU.MOREX.r2.1HG0068300.1"/>
    <property type="gene ID" value="HORVU.MOREX.r2.1HG0068300"/>
</dbReference>
<dbReference type="Pfam" id="PF00646">
    <property type="entry name" value="F-box"/>
    <property type="match status" value="1"/>
</dbReference>
<feature type="compositionally biased region" description="Acidic residues" evidence="1">
    <location>
        <begin position="417"/>
        <end position="445"/>
    </location>
</feature>
<dbReference type="PANTHER" id="PTHR32133">
    <property type="entry name" value="OS07G0120400 PROTEIN"/>
    <property type="match status" value="1"/>
</dbReference>
<keyword evidence="4" id="KW-1185">Reference proteome</keyword>
<reference evidence="4" key="1">
    <citation type="journal article" date="2012" name="Nature">
        <title>A physical, genetic and functional sequence assembly of the barley genome.</title>
        <authorList>
            <consortium name="The International Barley Genome Sequencing Consortium"/>
            <person name="Mayer K.F."/>
            <person name="Waugh R."/>
            <person name="Brown J.W."/>
            <person name="Schulman A."/>
            <person name="Langridge P."/>
            <person name="Platzer M."/>
            <person name="Fincher G.B."/>
            <person name="Muehlbauer G.J."/>
            <person name="Sato K."/>
            <person name="Close T.J."/>
            <person name="Wise R.P."/>
            <person name="Stein N."/>
        </authorList>
    </citation>
    <scope>NUCLEOTIDE SEQUENCE [LARGE SCALE GENOMIC DNA]</scope>
    <source>
        <strain evidence="4">cv. Morex</strain>
    </source>
</reference>
<name>A0A8I6WM50_HORVV</name>